<dbReference type="InterPro" id="IPR016202">
    <property type="entry name" value="DNase_I"/>
</dbReference>
<dbReference type="SUPFAM" id="SSF56219">
    <property type="entry name" value="DNase I-like"/>
    <property type="match status" value="1"/>
</dbReference>
<comment type="similarity">
    <text evidence="1">Belongs to the DNase I family.</text>
</comment>
<keyword evidence="3" id="KW-0378">Hydrolase</keyword>
<dbReference type="AlphaFoldDB" id="A0A1H6YFV4"/>
<dbReference type="InterPro" id="IPR005135">
    <property type="entry name" value="Endo/exonuclease/phosphatase"/>
</dbReference>
<dbReference type="PANTHER" id="PTHR11371">
    <property type="entry name" value="DEOXYRIBONUCLEASE"/>
    <property type="match status" value="1"/>
</dbReference>
<dbReference type="GO" id="GO:0006308">
    <property type="term" value="P:DNA catabolic process"/>
    <property type="evidence" value="ECO:0007669"/>
    <property type="project" value="InterPro"/>
</dbReference>
<evidence type="ECO:0000256" key="3">
    <source>
        <dbReference type="ARBA" id="ARBA00022801"/>
    </source>
</evidence>
<keyword evidence="6" id="KW-1185">Reference proteome</keyword>
<evidence type="ECO:0000259" key="4">
    <source>
        <dbReference type="Pfam" id="PF03372"/>
    </source>
</evidence>
<feature type="domain" description="Endonuclease/exonuclease/phosphatase" evidence="4">
    <location>
        <begin position="56"/>
        <end position="234"/>
    </location>
</feature>
<dbReference type="Pfam" id="PF03372">
    <property type="entry name" value="Exo_endo_phos"/>
    <property type="match status" value="1"/>
</dbReference>
<dbReference type="GO" id="GO:0004536">
    <property type="term" value="F:DNA nuclease activity"/>
    <property type="evidence" value="ECO:0007669"/>
    <property type="project" value="InterPro"/>
</dbReference>
<dbReference type="GO" id="GO:0004519">
    <property type="term" value="F:endonuclease activity"/>
    <property type="evidence" value="ECO:0007669"/>
    <property type="project" value="UniProtKB-KW"/>
</dbReference>
<dbReference type="EMBL" id="FNXY01000007">
    <property type="protein sequence ID" value="SEJ38744.1"/>
    <property type="molecule type" value="Genomic_DNA"/>
</dbReference>
<dbReference type="PANTHER" id="PTHR11371:SF31">
    <property type="entry name" value="EXTRACELLULAR NUCLEASE"/>
    <property type="match status" value="1"/>
</dbReference>
<evidence type="ECO:0000313" key="5">
    <source>
        <dbReference type="EMBL" id="SEJ38744.1"/>
    </source>
</evidence>
<dbReference type="SMART" id="SM00476">
    <property type="entry name" value="DNaseIc"/>
    <property type="match status" value="1"/>
</dbReference>
<evidence type="ECO:0000313" key="6">
    <source>
        <dbReference type="Proteomes" id="UP000199532"/>
    </source>
</evidence>
<dbReference type="RefSeq" id="WP_218148665.1">
    <property type="nucleotide sequence ID" value="NZ_FNXY01000007.1"/>
</dbReference>
<evidence type="ECO:0000256" key="1">
    <source>
        <dbReference type="ARBA" id="ARBA00007359"/>
    </source>
</evidence>
<protein>
    <submittedName>
        <fullName evidence="5">Endonuclease/Exonuclease/phosphatase family protein</fullName>
    </submittedName>
</protein>
<keyword evidence="5" id="KW-0255">Endonuclease</keyword>
<evidence type="ECO:0000256" key="2">
    <source>
        <dbReference type="ARBA" id="ARBA00022722"/>
    </source>
</evidence>
<proteinExistence type="inferred from homology"/>
<keyword evidence="2" id="KW-0540">Nuclease</keyword>
<dbReference type="Gene3D" id="3.60.10.10">
    <property type="entry name" value="Endonuclease/exonuclease/phosphatase"/>
    <property type="match status" value="1"/>
</dbReference>
<dbReference type="InterPro" id="IPR036691">
    <property type="entry name" value="Endo/exonu/phosph_ase_sf"/>
</dbReference>
<keyword evidence="5" id="KW-0269">Exonuclease</keyword>
<accession>A0A1H6YFV4</accession>
<dbReference type="Proteomes" id="UP000199532">
    <property type="component" value="Unassembled WGS sequence"/>
</dbReference>
<reference evidence="5 6" key="1">
    <citation type="submission" date="2016-10" db="EMBL/GenBank/DDBJ databases">
        <authorList>
            <person name="de Groot N.N."/>
        </authorList>
    </citation>
    <scope>NUCLEOTIDE SEQUENCE [LARGE SCALE GENOMIC DNA]</scope>
    <source>
        <strain evidence="5 6">DSM 19938</strain>
    </source>
</reference>
<name>A0A1H6YFV4_9BACT</name>
<dbReference type="STRING" id="408657.SAMN04487995_4402"/>
<gene>
    <name evidence="5" type="ORF">SAMN04487995_4402</name>
</gene>
<dbReference type="CDD" id="cd10283">
    <property type="entry name" value="MnuA_DNase1-like"/>
    <property type="match status" value="1"/>
</dbReference>
<sequence>MPFYKDLVIASPIETAMDRLKKEDRIRIIQGLISLRDGFAKEKIPERSQNESLLLATWNIREFGPKNKGGERLLDTYFYIAEIIAAFDLVAVQEVRDDLSAINQVLRILGSDWQCVFTDVSDSKGGGNMERMAFVFDTRKVKLSGLTGEIVLPPKSVQFSRTPFMCGFKSGWTDFVLATVHIYYGDSVAEDPRRLQEIIDVAGFIKKRSEEKTASTPNWIVLGDFNIFKRSDATMKALTDAGFKVPAALTKDEIPGSNADKNKFYDQIALKVDDNRFRSKDRAGIFDFFQYVFKESESEIYKPFISGTLNYKNWKTFQMSDHLPMWVEIKIDFSTEYLKQKLLENFGVASA</sequence>
<organism evidence="5 6">
    <name type="scientific">Dyadobacter koreensis</name>
    <dbReference type="NCBI Taxonomy" id="408657"/>
    <lineage>
        <taxon>Bacteria</taxon>
        <taxon>Pseudomonadati</taxon>
        <taxon>Bacteroidota</taxon>
        <taxon>Cytophagia</taxon>
        <taxon>Cytophagales</taxon>
        <taxon>Spirosomataceae</taxon>
        <taxon>Dyadobacter</taxon>
    </lineage>
</organism>
<dbReference type="GO" id="GO:0004527">
    <property type="term" value="F:exonuclease activity"/>
    <property type="evidence" value="ECO:0007669"/>
    <property type="project" value="UniProtKB-KW"/>
</dbReference>